<reference evidence="7 8" key="1">
    <citation type="submission" date="2022-03" db="EMBL/GenBank/DDBJ databases">
        <title>Chryseobacterium sp. isolated from particulate matters in swine house.</title>
        <authorList>
            <person name="Won M."/>
            <person name="Kim S.-J."/>
            <person name="Kwon S.-W."/>
        </authorList>
    </citation>
    <scope>NUCLEOTIDE SEQUENCE [LARGE SCALE GENOMIC DNA]</scope>
    <source>
        <strain evidence="7 8">SC2-2</strain>
    </source>
</reference>
<gene>
    <name evidence="7" type="ORF">MTP09_02590</name>
</gene>
<keyword evidence="8" id="KW-1185">Reference proteome</keyword>
<sequence>MKLIFKRILNNSFLQDSFWALLGNVIFRGAALITSIMLARILQKTVFGEFNSLKNTLTTLAIFTTFGLGYSSTKFIADYIILKKTNPKYLVRKIYTITLVFSGLISFLLYVFSSKISLLYYNSLTFSQEIKILSLWVLLTAVSTAQNGVIAGFGIFKKLTSVNIVMGLVTILFLPVLAYYYGLTGACFALLLIQAANAVLYFILIDKELKLLSTNSFKNISTHTEPAYKDILIFSLPLTLIEAFFSLFLWLNYFLLQTYQNYDEVALYAAAMQWYIVLLFIPTVLRNVILSYFSKNDSASKKQVLRNAVLISFVTTLFPALLLSFIAPYISKMYGESFHGLTTVLRIVIFIPVFSSILNVLEQFLFSCSKNWIVFIICFTKDFLTFLIFFCVLYFWNVQHGAIYLTSAYLLMNVVTMVIYGLIYYRTDVFRQYLKSVN</sequence>
<keyword evidence="5 6" id="KW-0472">Membrane</keyword>
<keyword evidence="3 6" id="KW-0812">Transmembrane</keyword>
<evidence type="ECO:0000256" key="6">
    <source>
        <dbReference type="SAM" id="Phobius"/>
    </source>
</evidence>
<keyword evidence="2" id="KW-1003">Cell membrane</keyword>
<evidence type="ECO:0000313" key="7">
    <source>
        <dbReference type="EMBL" id="UOE41547.1"/>
    </source>
</evidence>
<evidence type="ECO:0000256" key="4">
    <source>
        <dbReference type="ARBA" id="ARBA00022989"/>
    </source>
</evidence>
<feature type="transmembrane region" description="Helical" evidence="6">
    <location>
        <begin position="343"/>
        <end position="361"/>
    </location>
</feature>
<dbReference type="Pfam" id="PF01943">
    <property type="entry name" value="Polysacc_synt"/>
    <property type="match status" value="1"/>
</dbReference>
<dbReference type="InterPro" id="IPR002797">
    <property type="entry name" value="Polysacc_synth"/>
</dbReference>
<protein>
    <submittedName>
        <fullName evidence="7">Oligosaccharide flippase family protein</fullName>
    </submittedName>
</protein>
<feature type="transmembrane region" description="Helical" evidence="6">
    <location>
        <begin position="265"/>
        <end position="289"/>
    </location>
</feature>
<evidence type="ECO:0000256" key="5">
    <source>
        <dbReference type="ARBA" id="ARBA00023136"/>
    </source>
</evidence>
<feature type="transmembrane region" description="Helical" evidence="6">
    <location>
        <begin position="309"/>
        <end position="331"/>
    </location>
</feature>
<dbReference type="EMBL" id="CP094532">
    <property type="protein sequence ID" value="UOE41547.1"/>
    <property type="molecule type" value="Genomic_DNA"/>
</dbReference>
<feature type="transmembrane region" description="Helical" evidence="6">
    <location>
        <begin position="231"/>
        <end position="253"/>
    </location>
</feature>
<feature type="transmembrane region" description="Helical" evidence="6">
    <location>
        <begin position="402"/>
        <end position="425"/>
    </location>
</feature>
<name>A0ABY4BQT7_9FLAO</name>
<evidence type="ECO:0000256" key="1">
    <source>
        <dbReference type="ARBA" id="ARBA00004651"/>
    </source>
</evidence>
<organism evidence="7 8">
    <name type="scientific">Chryseobacterium suipulveris</name>
    <dbReference type="NCBI Taxonomy" id="2929800"/>
    <lineage>
        <taxon>Bacteria</taxon>
        <taxon>Pseudomonadati</taxon>
        <taxon>Bacteroidota</taxon>
        <taxon>Flavobacteriia</taxon>
        <taxon>Flavobacteriales</taxon>
        <taxon>Weeksellaceae</taxon>
        <taxon>Chryseobacterium group</taxon>
        <taxon>Chryseobacterium</taxon>
    </lineage>
</organism>
<proteinExistence type="predicted"/>
<dbReference type="InterPro" id="IPR050833">
    <property type="entry name" value="Poly_Biosynth_Transport"/>
</dbReference>
<feature type="transmembrane region" description="Helical" evidence="6">
    <location>
        <begin position="188"/>
        <end position="205"/>
    </location>
</feature>
<evidence type="ECO:0000256" key="3">
    <source>
        <dbReference type="ARBA" id="ARBA00022692"/>
    </source>
</evidence>
<feature type="transmembrane region" description="Helical" evidence="6">
    <location>
        <begin position="62"/>
        <end position="82"/>
    </location>
</feature>
<dbReference type="PANTHER" id="PTHR30250:SF11">
    <property type="entry name" value="O-ANTIGEN TRANSPORTER-RELATED"/>
    <property type="match status" value="1"/>
</dbReference>
<evidence type="ECO:0000256" key="2">
    <source>
        <dbReference type="ARBA" id="ARBA00022475"/>
    </source>
</evidence>
<comment type="subcellular location">
    <subcellularLocation>
        <location evidence="1">Cell membrane</location>
        <topology evidence="1">Multi-pass membrane protein</topology>
    </subcellularLocation>
</comment>
<dbReference type="Proteomes" id="UP000831460">
    <property type="component" value="Chromosome"/>
</dbReference>
<feature type="transmembrane region" description="Helical" evidence="6">
    <location>
        <begin position="133"/>
        <end position="156"/>
    </location>
</feature>
<feature type="transmembrane region" description="Helical" evidence="6">
    <location>
        <begin position="163"/>
        <end position="182"/>
    </location>
</feature>
<accession>A0ABY4BQT7</accession>
<feature type="transmembrane region" description="Helical" evidence="6">
    <location>
        <begin position="373"/>
        <end position="396"/>
    </location>
</feature>
<evidence type="ECO:0000313" key="8">
    <source>
        <dbReference type="Proteomes" id="UP000831460"/>
    </source>
</evidence>
<keyword evidence="4 6" id="KW-1133">Transmembrane helix</keyword>
<feature type="transmembrane region" description="Helical" evidence="6">
    <location>
        <begin position="94"/>
        <end position="113"/>
    </location>
</feature>
<dbReference type="RefSeq" id="WP_243550357.1">
    <property type="nucleotide sequence ID" value="NZ_CP094532.1"/>
</dbReference>
<dbReference type="PANTHER" id="PTHR30250">
    <property type="entry name" value="PST FAMILY PREDICTED COLANIC ACID TRANSPORTER"/>
    <property type="match status" value="1"/>
</dbReference>
<feature type="transmembrane region" description="Helical" evidence="6">
    <location>
        <begin position="21"/>
        <end position="42"/>
    </location>
</feature>